<feature type="transmembrane region" description="Helical" evidence="12">
    <location>
        <begin position="162"/>
        <end position="183"/>
    </location>
</feature>
<dbReference type="GO" id="GO:0015293">
    <property type="term" value="F:symporter activity"/>
    <property type="evidence" value="ECO:0007669"/>
    <property type="project" value="TreeGrafter"/>
</dbReference>
<dbReference type="OrthoDB" id="6132759at2759"/>
<evidence type="ECO:0000313" key="14">
    <source>
        <dbReference type="Proteomes" id="UP000494040"/>
    </source>
</evidence>
<evidence type="ECO:0000256" key="3">
    <source>
        <dbReference type="ARBA" id="ARBA00022448"/>
    </source>
</evidence>
<comment type="similarity">
    <text evidence="2 11">Belongs to the sodium:solute symporter (SSF) (TC 2.A.21) family.</text>
</comment>
<evidence type="ECO:0000256" key="4">
    <source>
        <dbReference type="ARBA" id="ARBA00022475"/>
    </source>
</evidence>
<keyword evidence="10" id="KW-0739">Sodium transport</keyword>
<dbReference type="AlphaFoldDB" id="A0A8I6S641"/>
<feature type="transmembrane region" description="Helical" evidence="12">
    <location>
        <begin position="341"/>
        <end position="365"/>
    </location>
</feature>
<organism evidence="13 14">
    <name type="scientific">Cimex lectularius</name>
    <name type="common">Bed bug</name>
    <name type="synonym">Acanthia lectularia</name>
    <dbReference type="NCBI Taxonomy" id="79782"/>
    <lineage>
        <taxon>Eukaryota</taxon>
        <taxon>Metazoa</taxon>
        <taxon>Ecdysozoa</taxon>
        <taxon>Arthropoda</taxon>
        <taxon>Hexapoda</taxon>
        <taxon>Insecta</taxon>
        <taxon>Pterygota</taxon>
        <taxon>Neoptera</taxon>
        <taxon>Paraneoptera</taxon>
        <taxon>Hemiptera</taxon>
        <taxon>Heteroptera</taxon>
        <taxon>Panheteroptera</taxon>
        <taxon>Cimicomorpha</taxon>
        <taxon>Cimicidae</taxon>
        <taxon>Cimex</taxon>
    </lineage>
</organism>
<protein>
    <recommendedName>
        <fullName evidence="15">Sodium/solute symporter</fullName>
    </recommendedName>
</protein>
<keyword evidence="5 12" id="KW-0812">Transmembrane</keyword>
<evidence type="ECO:0008006" key="15">
    <source>
        <dbReference type="Google" id="ProtNLM"/>
    </source>
</evidence>
<keyword evidence="8" id="KW-0406">Ion transport</keyword>
<dbReference type="NCBIfam" id="TIGR00813">
    <property type="entry name" value="sss"/>
    <property type="match status" value="1"/>
</dbReference>
<dbReference type="Gene3D" id="1.20.1730.10">
    <property type="entry name" value="Sodium/glucose cotransporter"/>
    <property type="match status" value="1"/>
</dbReference>
<dbReference type="Pfam" id="PF00474">
    <property type="entry name" value="SSF"/>
    <property type="match status" value="1"/>
</dbReference>
<dbReference type="PANTHER" id="PTHR42985">
    <property type="entry name" value="SODIUM-COUPLED MONOCARBOXYLATE TRANSPORTER"/>
    <property type="match status" value="1"/>
</dbReference>
<feature type="transmembrane region" description="Helical" evidence="12">
    <location>
        <begin position="241"/>
        <end position="260"/>
    </location>
</feature>
<keyword evidence="3" id="KW-0813">Transport</keyword>
<dbReference type="PROSITE" id="PS50283">
    <property type="entry name" value="NA_SOLUT_SYMP_3"/>
    <property type="match status" value="1"/>
</dbReference>
<feature type="transmembrane region" description="Helical" evidence="12">
    <location>
        <begin position="521"/>
        <end position="542"/>
    </location>
</feature>
<evidence type="ECO:0000256" key="1">
    <source>
        <dbReference type="ARBA" id="ARBA00004651"/>
    </source>
</evidence>
<sequence length="591" mass="65006">MAGSISDILVFGWFEYVVFFGMLGASVLIGIYYGCIKSGQDTVAEYMLGGKRMPIFPIAMSLIASFISGITLLGIPSETYVYGTQLYAINVAIVIAAVLLNIFYLPVIYKLESTSIFEYLERRFNHTVRSLGSLMYTLSLFLYIPVVIYVPSLAFNQVTGMSMYVLAPIICAVCIFYTSLGGLKAVVWSDALQSMFTLASVLAVAVLGLISVGGVANVYNKSVEGERLELLNMDFDPFKRTTFPAVVFGSVVTWMAFFAVHPGTYQRFAALPTFRHTRLVTVYMCFGLVFVKSIMTFVGLIMYTKYHDCDPVITKEIQKAGQVLPYYVMDVARDYPGLSGLFLSGVVSTALSTMSTGLNTVAMTLFEDFIKPHLPWEISEKSSNLVMKIVVVILGCISTAMVFIVEKLGPIMQVAITLNGVTTGISLYLFTLGMFIPWANSKGAICGTLAAFVSTSWLAIGAQLAILRGDLKFPGKVTSIINCPENSTLHLNLNQTVFGNPGYGSIVEADEDLPMLYRISYLYFSIIGFLVGLLVAMIVSLLTGRQEISELSSDLVIPQLRWLFTDEEKKKKKSEPQIYSLVPLNEAIPDN</sequence>
<dbReference type="OMA" id="SISCMIT"/>
<keyword evidence="6 12" id="KW-1133">Transmembrane helix</keyword>
<feature type="transmembrane region" description="Helical" evidence="12">
    <location>
        <begin position="55"/>
        <end position="75"/>
    </location>
</feature>
<dbReference type="Proteomes" id="UP000494040">
    <property type="component" value="Unassembled WGS sequence"/>
</dbReference>
<dbReference type="PANTHER" id="PTHR42985:SF21">
    <property type="entry name" value="SODIUM-DEPENDENT MULTIVITAMIN TRANSPORTER-LIKE PROTEIN"/>
    <property type="match status" value="1"/>
</dbReference>
<dbReference type="KEGG" id="clec:106671164"/>
<feature type="transmembrane region" description="Helical" evidence="12">
    <location>
        <begin position="195"/>
        <end position="219"/>
    </location>
</feature>
<evidence type="ECO:0000256" key="6">
    <source>
        <dbReference type="ARBA" id="ARBA00022989"/>
    </source>
</evidence>
<keyword evidence="4" id="KW-1003">Cell membrane</keyword>
<comment type="subcellular location">
    <subcellularLocation>
        <location evidence="1">Cell membrane</location>
        <topology evidence="1">Multi-pass membrane protein</topology>
    </subcellularLocation>
</comment>
<evidence type="ECO:0000256" key="7">
    <source>
        <dbReference type="ARBA" id="ARBA00023053"/>
    </source>
</evidence>
<reference evidence="13" key="1">
    <citation type="submission" date="2022-01" db="UniProtKB">
        <authorList>
            <consortium name="EnsemblMetazoa"/>
        </authorList>
    </citation>
    <scope>IDENTIFICATION</scope>
</reference>
<feature type="transmembrane region" description="Helical" evidence="12">
    <location>
        <begin position="411"/>
        <end position="432"/>
    </location>
</feature>
<dbReference type="InterPro" id="IPR038377">
    <property type="entry name" value="Na/Glc_symporter_sf"/>
</dbReference>
<accession>A0A8I6S641</accession>
<dbReference type="InterPro" id="IPR051163">
    <property type="entry name" value="Sodium:Solute_Symporter_SSF"/>
</dbReference>
<dbReference type="CDD" id="cd11492">
    <property type="entry name" value="SLC5sbd_NIS-SMVT"/>
    <property type="match status" value="1"/>
</dbReference>
<proteinExistence type="inferred from homology"/>
<evidence type="ECO:0000256" key="11">
    <source>
        <dbReference type="RuleBase" id="RU362091"/>
    </source>
</evidence>
<feature type="transmembrane region" description="Helical" evidence="12">
    <location>
        <begin position="444"/>
        <end position="466"/>
    </location>
</feature>
<keyword evidence="9 12" id="KW-0472">Membrane</keyword>
<evidence type="ECO:0000256" key="8">
    <source>
        <dbReference type="ARBA" id="ARBA00023065"/>
    </source>
</evidence>
<feature type="transmembrane region" description="Helical" evidence="12">
    <location>
        <begin position="385"/>
        <end position="405"/>
    </location>
</feature>
<evidence type="ECO:0000256" key="10">
    <source>
        <dbReference type="ARBA" id="ARBA00023201"/>
    </source>
</evidence>
<dbReference type="GO" id="GO:0005886">
    <property type="term" value="C:plasma membrane"/>
    <property type="evidence" value="ECO:0007669"/>
    <property type="project" value="UniProtKB-SubCell"/>
</dbReference>
<evidence type="ECO:0000256" key="12">
    <source>
        <dbReference type="SAM" id="Phobius"/>
    </source>
</evidence>
<dbReference type="EnsemblMetazoa" id="XM_014402047.2">
    <property type="protein sequence ID" value="XP_014257533.1"/>
    <property type="gene ID" value="LOC106671164"/>
</dbReference>
<dbReference type="GO" id="GO:0006814">
    <property type="term" value="P:sodium ion transport"/>
    <property type="evidence" value="ECO:0007669"/>
    <property type="project" value="UniProtKB-KW"/>
</dbReference>
<keyword evidence="14" id="KW-1185">Reference proteome</keyword>
<feature type="transmembrane region" description="Helical" evidence="12">
    <location>
        <begin position="130"/>
        <end position="150"/>
    </location>
</feature>
<feature type="transmembrane region" description="Helical" evidence="12">
    <location>
        <begin position="280"/>
        <end position="303"/>
    </location>
</feature>
<evidence type="ECO:0000313" key="13">
    <source>
        <dbReference type="EnsemblMetazoa" id="XP_014257533.1"/>
    </source>
</evidence>
<dbReference type="InterPro" id="IPR001734">
    <property type="entry name" value="Na/solute_symporter"/>
</dbReference>
<feature type="transmembrane region" description="Helical" evidence="12">
    <location>
        <begin position="87"/>
        <end position="109"/>
    </location>
</feature>
<dbReference type="RefSeq" id="XP_014257533.1">
    <property type="nucleotide sequence ID" value="XM_014402047.2"/>
</dbReference>
<dbReference type="GeneID" id="106671164"/>
<evidence type="ECO:0000256" key="9">
    <source>
        <dbReference type="ARBA" id="ARBA00023136"/>
    </source>
</evidence>
<feature type="transmembrane region" description="Helical" evidence="12">
    <location>
        <begin position="16"/>
        <end position="35"/>
    </location>
</feature>
<name>A0A8I6S641_CIMLE</name>
<evidence type="ECO:0000256" key="5">
    <source>
        <dbReference type="ARBA" id="ARBA00022692"/>
    </source>
</evidence>
<evidence type="ECO:0000256" key="2">
    <source>
        <dbReference type="ARBA" id="ARBA00006434"/>
    </source>
</evidence>
<keyword evidence="7" id="KW-0915">Sodium</keyword>